<organism evidence="8 9">
    <name type="scientific">Sporanaerobacter acetigenes DSM 13106</name>
    <dbReference type="NCBI Taxonomy" id="1123281"/>
    <lineage>
        <taxon>Bacteria</taxon>
        <taxon>Bacillati</taxon>
        <taxon>Bacillota</taxon>
        <taxon>Tissierellia</taxon>
        <taxon>Tissierellales</taxon>
        <taxon>Sporanaerobacteraceae</taxon>
        <taxon>Sporanaerobacter</taxon>
    </lineage>
</organism>
<proteinExistence type="inferred from homology"/>
<keyword evidence="8" id="KW-0969">Cilium</keyword>
<keyword evidence="4 5" id="KW-0975">Bacterial flagellum</keyword>
<dbReference type="OrthoDB" id="9776025at2"/>
<evidence type="ECO:0000313" key="9">
    <source>
        <dbReference type="Proteomes" id="UP000184389"/>
    </source>
</evidence>
<evidence type="ECO:0000256" key="5">
    <source>
        <dbReference type="RuleBase" id="RU362066"/>
    </source>
</evidence>
<dbReference type="InterPro" id="IPR040026">
    <property type="entry name" value="FliD"/>
</dbReference>
<name>A0A1M5SF49_9FIRM</name>
<dbReference type="GO" id="GO:0005576">
    <property type="term" value="C:extracellular region"/>
    <property type="evidence" value="ECO:0007669"/>
    <property type="project" value="UniProtKB-SubCell"/>
</dbReference>
<comment type="similarity">
    <text evidence="1 5">Belongs to the FliD family.</text>
</comment>
<evidence type="ECO:0000259" key="6">
    <source>
        <dbReference type="Pfam" id="PF02465"/>
    </source>
</evidence>
<keyword evidence="8" id="KW-0966">Cell projection</keyword>
<keyword evidence="8" id="KW-0282">Flagellum</keyword>
<dbReference type="Pfam" id="PF02465">
    <property type="entry name" value="FliD_N"/>
    <property type="match status" value="1"/>
</dbReference>
<evidence type="ECO:0000256" key="1">
    <source>
        <dbReference type="ARBA" id="ARBA00009764"/>
    </source>
</evidence>
<dbReference type="AlphaFoldDB" id="A0A1M5SF49"/>
<comment type="function">
    <text evidence="5">Required for morphogenesis and for the elongation of the flagellar filament by facilitating polymerization of the flagellin monomers at the tip of growing filament. Forms a capping structure, which prevents flagellin subunits (transported through the central channel of the flagellum) from leaking out without polymerization at the distal end.</text>
</comment>
<evidence type="ECO:0000256" key="2">
    <source>
        <dbReference type="ARBA" id="ARBA00011255"/>
    </source>
</evidence>
<evidence type="ECO:0000259" key="7">
    <source>
        <dbReference type="Pfam" id="PF07195"/>
    </source>
</evidence>
<dbReference type="Pfam" id="PF07195">
    <property type="entry name" value="FliD_C"/>
    <property type="match status" value="1"/>
</dbReference>
<keyword evidence="9" id="KW-1185">Reference proteome</keyword>
<dbReference type="Proteomes" id="UP000184389">
    <property type="component" value="Unassembled WGS sequence"/>
</dbReference>
<gene>
    <name evidence="8" type="ORF">SAMN02745180_00156</name>
</gene>
<dbReference type="STRING" id="1123281.SAMN02745180_00156"/>
<dbReference type="PANTHER" id="PTHR30288:SF0">
    <property type="entry name" value="FLAGELLAR HOOK-ASSOCIATED PROTEIN 2"/>
    <property type="match status" value="1"/>
</dbReference>
<reference evidence="8 9" key="1">
    <citation type="submission" date="2016-11" db="EMBL/GenBank/DDBJ databases">
        <authorList>
            <person name="Jaros S."/>
            <person name="Januszkiewicz K."/>
            <person name="Wedrychowicz H."/>
        </authorList>
    </citation>
    <scope>NUCLEOTIDE SEQUENCE [LARGE SCALE GENOMIC DNA]</scope>
    <source>
        <strain evidence="8 9">DSM 13106</strain>
    </source>
</reference>
<feature type="domain" description="Flagellar hook-associated protein 2 N-terminal" evidence="6">
    <location>
        <begin position="12"/>
        <end position="121"/>
    </location>
</feature>
<sequence>MYNNLRITGLASGMDTEEMIKGLMEAEKVRLNRVEQDKQLLVWKREIYNDLNKDYANFILKSRKNFGLTTTTSTGAFVSRSYENLTWVKKATSSDETIATVSSTSKAMNGNYEMEVKQLAEGVKAVSGEKVTVENGNNENLASQFELGNDAIIKFTIETKNGIKTFKFGNVEDADIKKSLNEISLNDVVKTINSAKVKDGEKEVSLGLKANYDANIDRFFLQTEDTGVGSKLKISADVDSYGKAFIDALNLNVNGAKYNIGDEKTGKSAVVNFDGAENIIMDSNQFTINGIDFNLKSIGAFTTTIGTDIDAFYDKIKQFVDDYNELVEKTSKLLTDKRYGDYKPLTADQKKAMEKEDIELWEEKAKSGLLRSDDLLSRTMQNSRTWMYNEVKDVEGSFNRLFQIGIDTEKYSRGVIGGKLVIDEVKLKDAIRKDPNGVLELFFKEPEYGKDKLKGVTSYMSEKDLSGEQIRAKRQQSGVVTRLYDNLISGMQDIIEKSGTGEDSNIYRNVKSNMLIEFVTKHGSISTIDKDVLQLEKRIDDLNDYLIRKENSYYSQFAAMEKAISRMNQQSMWLMQQFSSK</sequence>
<dbReference type="GO" id="GO:0007155">
    <property type="term" value="P:cell adhesion"/>
    <property type="evidence" value="ECO:0007669"/>
    <property type="project" value="InterPro"/>
</dbReference>
<dbReference type="GO" id="GO:0009424">
    <property type="term" value="C:bacterial-type flagellum hook"/>
    <property type="evidence" value="ECO:0007669"/>
    <property type="project" value="UniProtKB-UniRule"/>
</dbReference>
<dbReference type="InterPro" id="IPR010809">
    <property type="entry name" value="FliD_C"/>
</dbReference>
<keyword evidence="5" id="KW-0964">Secreted</keyword>
<dbReference type="GO" id="GO:0071973">
    <property type="term" value="P:bacterial-type flagellum-dependent cell motility"/>
    <property type="evidence" value="ECO:0007669"/>
    <property type="project" value="TreeGrafter"/>
</dbReference>
<comment type="subunit">
    <text evidence="2 5">Homopentamer.</text>
</comment>
<comment type="subcellular location">
    <subcellularLocation>
        <location evidence="5">Secreted</location>
    </subcellularLocation>
    <subcellularLocation>
        <location evidence="5">Bacterial flagellum</location>
    </subcellularLocation>
</comment>
<dbReference type="PANTHER" id="PTHR30288">
    <property type="entry name" value="FLAGELLAR CAP/ASSEMBLY PROTEIN FLID"/>
    <property type="match status" value="1"/>
</dbReference>
<evidence type="ECO:0000313" key="8">
    <source>
        <dbReference type="EMBL" id="SHH37184.1"/>
    </source>
</evidence>
<dbReference type="EMBL" id="FQXR01000002">
    <property type="protein sequence ID" value="SHH37184.1"/>
    <property type="molecule type" value="Genomic_DNA"/>
</dbReference>
<dbReference type="InterPro" id="IPR003481">
    <property type="entry name" value="FliD_N"/>
</dbReference>
<feature type="domain" description="Flagellar hook-associated protein 2 C-terminal" evidence="7">
    <location>
        <begin position="266"/>
        <end position="569"/>
    </location>
</feature>
<accession>A0A1M5SF49</accession>
<dbReference type="GO" id="GO:0009421">
    <property type="term" value="C:bacterial-type flagellum filament cap"/>
    <property type="evidence" value="ECO:0007669"/>
    <property type="project" value="InterPro"/>
</dbReference>
<dbReference type="RefSeq" id="WP_072742626.1">
    <property type="nucleotide sequence ID" value="NZ_FQXR01000002.1"/>
</dbReference>
<keyword evidence="3" id="KW-0175">Coiled coil</keyword>
<protein>
    <recommendedName>
        <fullName evidence="5">Flagellar hook-associated protein 2</fullName>
        <shortName evidence="5">HAP2</shortName>
    </recommendedName>
    <alternativeName>
        <fullName evidence="5">Flagellar cap protein</fullName>
    </alternativeName>
</protein>
<evidence type="ECO:0000256" key="4">
    <source>
        <dbReference type="ARBA" id="ARBA00023143"/>
    </source>
</evidence>
<evidence type="ECO:0000256" key="3">
    <source>
        <dbReference type="ARBA" id="ARBA00023054"/>
    </source>
</evidence>